<protein>
    <submittedName>
        <fullName evidence="1">DNA polymerase delta catalytic subunit</fullName>
    </submittedName>
</protein>
<gene>
    <name evidence="1" type="ORF">JR316_0007207</name>
</gene>
<evidence type="ECO:0000313" key="1">
    <source>
        <dbReference type="EMBL" id="KAH9480607.1"/>
    </source>
</evidence>
<dbReference type="Proteomes" id="UP000664032">
    <property type="component" value="Unassembled WGS sequence"/>
</dbReference>
<name>A0ACB8GYV2_PSICU</name>
<sequence>MATGLAPAASVSDVLKELSVKENDVQKPWERPPLSASYAAKPCIKFQKIDIAESSYDLGSPEIHLFGITKNGHSILVRVVGYEHYAYYLVPKGFSKDDLEPLRNNLNELIVESYEEVSSAPISRIDLEKGKGELSYLKIMVSDYHDLDEHSKAQIFQLGRCKYRDMFPNPQNPCWTRRYVNAMSWLKLTAKKYKIVPAENKISTCQLEVSIHDEHIMLTSGQAEMGPLRILSFDIETDIPDDRNVFPTARNYPIFTIGNRISTYGRANSDDVQIVFTLGSCSPISGATVVACEDEAALLLAWKSFIIEVDPDIVLGHNITRFDMPFLLGRAIVMEDPYALPAWNAFDKCPGYVGRFVLDIYKHASDIGITGRGRSTLNSLSERFLNDKKENLSFDKIPGLQAGTADDRRTLATYCLKDTLLPLHLMNKMECLPIQIKQARKAHLPLNAMRERPSLKDTSQICQKRKAEIEGDSNTNYTLDGERALKRQRSDAY</sequence>
<evidence type="ECO:0000313" key="2">
    <source>
        <dbReference type="Proteomes" id="UP000664032"/>
    </source>
</evidence>
<keyword evidence="2" id="KW-1185">Reference proteome</keyword>
<comment type="caution">
    <text evidence="1">The sequence shown here is derived from an EMBL/GenBank/DDBJ whole genome shotgun (WGS) entry which is preliminary data.</text>
</comment>
<organism evidence="1 2">
    <name type="scientific">Psilocybe cubensis</name>
    <name type="common">Psychedelic mushroom</name>
    <name type="synonym">Stropharia cubensis</name>
    <dbReference type="NCBI Taxonomy" id="181762"/>
    <lineage>
        <taxon>Eukaryota</taxon>
        <taxon>Fungi</taxon>
        <taxon>Dikarya</taxon>
        <taxon>Basidiomycota</taxon>
        <taxon>Agaricomycotina</taxon>
        <taxon>Agaricomycetes</taxon>
        <taxon>Agaricomycetidae</taxon>
        <taxon>Agaricales</taxon>
        <taxon>Agaricineae</taxon>
        <taxon>Strophariaceae</taxon>
        <taxon>Psilocybe</taxon>
    </lineage>
</organism>
<dbReference type="EMBL" id="JAFIQS020000006">
    <property type="protein sequence ID" value="KAH9480607.1"/>
    <property type="molecule type" value="Genomic_DNA"/>
</dbReference>
<accession>A0ACB8GYV2</accession>
<reference evidence="1" key="1">
    <citation type="submission" date="2021-10" db="EMBL/GenBank/DDBJ databases">
        <title>Psilocybe cubensis genome.</title>
        <authorList>
            <person name="Mckernan K.J."/>
            <person name="Crawford S."/>
            <person name="Trippe A."/>
            <person name="Kane L.T."/>
            <person name="Mclaughlin S."/>
        </authorList>
    </citation>
    <scope>NUCLEOTIDE SEQUENCE</scope>
    <source>
        <strain evidence="1">MGC-MH-2018</strain>
    </source>
</reference>
<proteinExistence type="predicted"/>